<organism evidence="3 4">
    <name type="scientific">Trypanosoma brucei gambiense (strain MHOM/CI/86/DAL972)</name>
    <dbReference type="NCBI Taxonomy" id="679716"/>
    <lineage>
        <taxon>Eukaryota</taxon>
        <taxon>Discoba</taxon>
        <taxon>Euglenozoa</taxon>
        <taxon>Kinetoplastea</taxon>
        <taxon>Metakinetoplastina</taxon>
        <taxon>Trypanosomatida</taxon>
        <taxon>Trypanosomatidae</taxon>
        <taxon>Trypanosoma</taxon>
    </lineage>
</organism>
<dbReference type="EMBL" id="FN554964">
    <property type="protein sequence ID" value="CBH08847.1"/>
    <property type="molecule type" value="Genomic_DNA"/>
</dbReference>
<accession>C9ZHT6</accession>
<dbReference type="Pfam" id="PF26020">
    <property type="entry name" value="LRR_16"/>
    <property type="match status" value="1"/>
</dbReference>
<protein>
    <recommendedName>
        <fullName evidence="2">Leucine-rich domain-containing protein</fullName>
    </recommendedName>
</protein>
<evidence type="ECO:0000256" key="1">
    <source>
        <dbReference type="SAM" id="MobiDB-lite"/>
    </source>
</evidence>
<dbReference type="OrthoDB" id="272279at2759"/>
<dbReference type="KEGG" id="tbg:TbgDal_I400"/>
<gene>
    <name evidence="3" type="ORF">TbgDal_I400</name>
</gene>
<feature type="domain" description="Leucine-rich" evidence="2">
    <location>
        <begin position="192"/>
        <end position="455"/>
    </location>
</feature>
<dbReference type="GeneID" id="23858438"/>
<name>C9ZHT6_TRYB9</name>
<reference evidence="4" key="1">
    <citation type="journal article" date="2010" name="PLoS Negl. Trop. Dis.">
        <title>The genome sequence of Trypanosoma brucei gambiense, causative agent of chronic human african trypanosomiasis.</title>
        <authorList>
            <person name="Jackson A.P."/>
            <person name="Sanders M."/>
            <person name="Berry A."/>
            <person name="McQuillan J."/>
            <person name="Aslett M.A."/>
            <person name="Quail M.A."/>
            <person name="Chukualim B."/>
            <person name="Capewell P."/>
            <person name="MacLeod A."/>
            <person name="Melville S.E."/>
            <person name="Gibson W."/>
            <person name="Barry J.D."/>
            <person name="Berriman M."/>
            <person name="Hertz-Fowler C."/>
        </authorList>
    </citation>
    <scope>NUCLEOTIDE SEQUENCE [LARGE SCALE GENOMIC DNA]</scope>
    <source>
        <strain evidence="4">MHOM/CI/86/DAL972</strain>
    </source>
</reference>
<dbReference type="Gene3D" id="3.80.10.10">
    <property type="entry name" value="Ribonuclease Inhibitor"/>
    <property type="match status" value="1"/>
</dbReference>
<feature type="region of interest" description="Disordered" evidence="1">
    <location>
        <begin position="49"/>
        <end position="81"/>
    </location>
</feature>
<proteinExistence type="predicted"/>
<dbReference type="RefSeq" id="XP_011771288.1">
    <property type="nucleotide sequence ID" value="XM_011772986.1"/>
</dbReference>
<evidence type="ECO:0000313" key="3">
    <source>
        <dbReference type="EMBL" id="CBH08847.1"/>
    </source>
</evidence>
<dbReference type="InterPro" id="IPR032675">
    <property type="entry name" value="LRR_dom_sf"/>
</dbReference>
<dbReference type="AlphaFoldDB" id="C9ZHT6"/>
<dbReference type="Proteomes" id="UP000002316">
    <property type="component" value="Chromosome 1"/>
</dbReference>
<sequence length="471" mass="52528">MSKVIARTLVVPPPLVSGGVIDYSLVKVSRASGAAEGHYVYRAEAMGCAGSQQQKPRSNQNIRTKDEGVGPTEPFGAQNGDEFRSCELSTVERPIRLASPGSLSRLETQQNCRETLHRRRKASKISGKDNFYFSHCSVGGNGRSKSRETYKLASQDTFADGEMTLTILSNSSSPQLLRIQPSERAQQGDGTWEWWYEQVEKLLVTKDCNSRTRLQDIPNRLTRQYDADKEHVELDLSWCFMERSAPYVLSRLLASPYLVEIRWVTALRLDGNYFTDDGFGSMLEVMSTVNETQLTLPLLRHLYLNNMNLDHHSLHGILFYLFPVDDACYPSVGLTSDSRAIAGRAFGKPPKAYLPFSSAPRIALFPSLTVLSLCDNPGIGNLGLIELLRCFLASHYEHRVLPVLDMSRCGIDEVGARCIREYIEKLPLAVEENRAVVTTQRIVLYGNRHSADRVVAADPDDSPYDTASVVG</sequence>
<evidence type="ECO:0000259" key="2">
    <source>
        <dbReference type="Pfam" id="PF26020"/>
    </source>
</evidence>
<dbReference type="InterPro" id="IPR058820">
    <property type="entry name" value="LRR_16"/>
</dbReference>
<dbReference type="SUPFAM" id="SSF52047">
    <property type="entry name" value="RNI-like"/>
    <property type="match status" value="1"/>
</dbReference>
<feature type="compositionally biased region" description="Polar residues" evidence="1">
    <location>
        <begin position="50"/>
        <end position="62"/>
    </location>
</feature>
<dbReference type="VEuPathDB" id="TriTrypDB:Tbg972.1.400"/>
<evidence type="ECO:0000313" key="4">
    <source>
        <dbReference type="Proteomes" id="UP000002316"/>
    </source>
</evidence>